<feature type="domain" description="G-protein coupled receptors family 1 profile" evidence="7">
    <location>
        <begin position="39"/>
        <end position="295"/>
    </location>
</feature>
<dbReference type="CDD" id="cd00637">
    <property type="entry name" value="7tm_classA_rhodopsin-like"/>
    <property type="match status" value="1"/>
</dbReference>
<keyword evidence="5 6" id="KW-0472">Membrane</keyword>
<keyword evidence="8" id="KW-0675">Receptor</keyword>
<evidence type="ECO:0000256" key="4">
    <source>
        <dbReference type="ARBA" id="ARBA00022989"/>
    </source>
</evidence>
<name>A0A210PSN9_MIZYE</name>
<organism evidence="8 9">
    <name type="scientific">Mizuhopecten yessoensis</name>
    <name type="common">Japanese scallop</name>
    <name type="synonym">Patinopecten yessoensis</name>
    <dbReference type="NCBI Taxonomy" id="6573"/>
    <lineage>
        <taxon>Eukaryota</taxon>
        <taxon>Metazoa</taxon>
        <taxon>Spiralia</taxon>
        <taxon>Lophotrochozoa</taxon>
        <taxon>Mollusca</taxon>
        <taxon>Bivalvia</taxon>
        <taxon>Autobranchia</taxon>
        <taxon>Pteriomorphia</taxon>
        <taxon>Pectinida</taxon>
        <taxon>Pectinoidea</taxon>
        <taxon>Pectinidae</taxon>
        <taxon>Mizuhopecten</taxon>
    </lineage>
</organism>
<dbReference type="PROSITE" id="PS50262">
    <property type="entry name" value="G_PROTEIN_RECEP_F1_2"/>
    <property type="match status" value="1"/>
</dbReference>
<dbReference type="InterPro" id="IPR000276">
    <property type="entry name" value="GPCR_Rhodpsn"/>
</dbReference>
<dbReference type="PRINTS" id="PR00237">
    <property type="entry name" value="GPCRRHODOPSN"/>
</dbReference>
<feature type="transmembrane region" description="Helical" evidence="6">
    <location>
        <begin position="275"/>
        <end position="297"/>
    </location>
</feature>
<dbReference type="AlphaFoldDB" id="A0A210PSN9"/>
<evidence type="ECO:0000256" key="3">
    <source>
        <dbReference type="ARBA" id="ARBA00022692"/>
    </source>
</evidence>
<dbReference type="Gene3D" id="1.20.1070.10">
    <property type="entry name" value="Rhodopsin 7-helix transmembrane proteins"/>
    <property type="match status" value="1"/>
</dbReference>
<evidence type="ECO:0000256" key="6">
    <source>
        <dbReference type="SAM" id="Phobius"/>
    </source>
</evidence>
<feature type="transmembrane region" description="Helical" evidence="6">
    <location>
        <begin position="93"/>
        <end position="118"/>
    </location>
</feature>
<accession>A0A210PSN9</accession>
<feature type="transmembrane region" description="Helical" evidence="6">
    <location>
        <begin position="22"/>
        <end position="48"/>
    </location>
</feature>
<evidence type="ECO:0000256" key="1">
    <source>
        <dbReference type="ARBA" id="ARBA00004651"/>
    </source>
</evidence>
<dbReference type="SUPFAM" id="SSF81321">
    <property type="entry name" value="Family A G protein-coupled receptor-like"/>
    <property type="match status" value="1"/>
</dbReference>
<keyword evidence="4 6" id="KW-1133">Transmembrane helix</keyword>
<dbReference type="EMBL" id="NEDP02005523">
    <property type="protein sequence ID" value="OWF39501.1"/>
    <property type="molecule type" value="Genomic_DNA"/>
</dbReference>
<dbReference type="PANTHER" id="PTHR22750">
    <property type="entry name" value="G-PROTEIN COUPLED RECEPTOR"/>
    <property type="match status" value="1"/>
</dbReference>
<gene>
    <name evidence="8" type="ORF">KP79_PYT11133</name>
</gene>
<dbReference type="Proteomes" id="UP000242188">
    <property type="component" value="Unassembled WGS sequence"/>
</dbReference>
<feature type="transmembrane region" description="Helical" evidence="6">
    <location>
        <begin position="60"/>
        <end position="81"/>
    </location>
</feature>
<feature type="transmembrane region" description="Helical" evidence="6">
    <location>
        <begin position="138"/>
        <end position="160"/>
    </location>
</feature>
<keyword evidence="9" id="KW-1185">Reference proteome</keyword>
<dbReference type="GO" id="GO:0005886">
    <property type="term" value="C:plasma membrane"/>
    <property type="evidence" value="ECO:0007669"/>
    <property type="project" value="UniProtKB-SubCell"/>
</dbReference>
<evidence type="ECO:0000313" key="8">
    <source>
        <dbReference type="EMBL" id="OWF39501.1"/>
    </source>
</evidence>
<dbReference type="GO" id="GO:0004930">
    <property type="term" value="F:G protein-coupled receptor activity"/>
    <property type="evidence" value="ECO:0007669"/>
    <property type="project" value="InterPro"/>
</dbReference>
<evidence type="ECO:0000256" key="2">
    <source>
        <dbReference type="ARBA" id="ARBA00022475"/>
    </source>
</evidence>
<dbReference type="Pfam" id="PF00001">
    <property type="entry name" value="7tm_1"/>
    <property type="match status" value="1"/>
</dbReference>
<evidence type="ECO:0000313" key="9">
    <source>
        <dbReference type="Proteomes" id="UP000242188"/>
    </source>
</evidence>
<protein>
    <submittedName>
        <fullName evidence="8">Alpha-1A adrenergic receptor</fullName>
    </submittedName>
</protein>
<keyword evidence="2" id="KW-1003">Cell membrane</keyword>
<dbReference type="SMART" id="SM01381">
    <property type="entry name" value="7TM_GPCR_Srsx"/>
    <property type="match status" value="1"/>
</dbReference>
<sequence>MDNFTSVTNKDFFTHGAWENEVIAVSLFFCIIFVVSLICNILVIVTFGSHRCLRTIHDKLIICLAVINLFISMGVPFYMIYSAALDYISNRKWMCLVVFSFPYGGITASLFVHLGLAVDRYVCIVSPARHMKIKSNHVIIWCLISITFGLSLSMLPAVGWNNWDSYERCVIEVFPSTFSLMLKCIALVILTTNGVIHVLLLNIAHKHSKNIIGVIRHIQSLHTSGKTSVHVKTFSSTAVVTVFILCGVSTLCWLPVLVMTGFYHLPNMDPLQKIMLSQILFMPILLNTCLSPVIYVTRNKHFQNALKAVLLRRKHECF</sequence>
<keyword evidence="3 6" id="KW-0812">Transmembrane</keyword>
<reference evidence="8 9" key="1">
    <citation type="journal article" date="2017" name="Nat. Ecol. Evol.">
        <title>Scallop genome provides insights into evolution of bilaterian karyotype and development.</title>
        <authorList>
            <person name="Wang S."/>
            <person name="Zhang J."/>
            <person name="Jiao W."/>
            <person name="Li J."/>
            <person name="Xun X."/>
            <person name="Sun Y."/>
            <person name="Guo X."/>
            <person name="Huan P."/>
            <person name="Dong B."/>
            <person name="Zhang L."/>
            <person name="Hu X."/>
            <person name="Sun X."/>
            <person name="Wang J."/>
            <person name="Zhao C."/>
            <person name="Wang Y."/>
            <person name="Wang D."/>
            <person name="Huang X."/>
            <person name="Wang R."/>
            <person name="Lv J."/>
            <person name="Li Y."/>
            <person name="Zhang Z."/>
            <person name="Liu B."/>
            <person name="Lu W."/>
            <person name="Hui Y."/>
            <person name="Liang J."/>
            <person name="Zhou Z."/>
            <person name="Hou R."/>
            <person name="Li X."/>
            <person name="Liu Y."/>
            <person name="Li H."/>
            <person name="Ning X."/>
            <person name="Lin Y."/>
            <person name="Zhao L."/>
            <person name="Xing Q."/>
            <person name="Dou J."/>
            <person name="Li Y."/>
            <person name="Mao J."/>
            <person name="Guo H."/>
            <person name="Dou H."/>
            <person name="Li T."/>
            <person name="Mu C."/>
            <person name="Jiang W."/>
            <person name="Fu Q."/>
            <person name="Fu X."/>
            <person name="Miao Y."/>
            <person name="Liu J."/>
            <person name="Yu Q."/>
            <person name="Li R."/>
            <person name="Liao H."/>
            <person name="Li X."/>
            <person name="Kong Y."/>
            <person name="Jiang Z."/>
            <person name="Chourrout D."/>
            <person name="Li R."/>
            <person name="Bao Z."/>
        </authorList>
    </citation>
    <scope>NUCLEOTIDE SEQUENCE [LARGE SCALE GENOMIC DNA]</scope>
    <source>
        <strain evidence="8 9">PY_sf001</strain>
    </source>
</reference>
<dbReference type="STRING" id="6573.A0A210PSN9"/>
<comment type="subcellular location">
    <subcellularLocation>
        <location evidence="1">Cell membrane</location>
        <topology evidence="1">Multi-pass membrane protein</topology>
    </subcellularLocation>
</comment>
<evidence type="ECO:0000259" key="7">
    <source>
        <dbReference type="PROSITE" id="PS50262"/>
    </source>
</evidence>
<evidence type="ECO:0000256" key="5">
    <source>
        <dbReference type="ARBA" id="ARBA00023136"/>
    </source>
</evidence>
<dbReference type="InterPro" id="IPR017452">
    <property type="entry name" value="GPCR_Rhodpsn_7TM"/>
</dbReference>
<comment type="caution">
    <text evidence="8">The sequence shown here is derived from an EMBL/GenBank/DDBJ whole genome shotgun (WGS) entry which is preliminary data.</text>
</comment>
<feature type="transmembrane region" description="Helical" evidence="6">
    <location>
        <begin position="238"/>
        <end position="263"/>
    </location>
</feature>
<dbReference type="OrthoDB" id="5965749at2759"/>
<feature type="transmembrane region" description="Helical" evidence="6">
    <location>
        <begin position="180"/>
        <end position="201"/>
    </location>
</feature>
<proteinExistence type="predicted"/>